<dbReference type="AlphaFoldDB" id="A0A4P9UKX0"/>
<dbReference type="Pfam" id="PF16220">
    <property type="entry name" value="DUF4880"/>
    <property type="match status" value="1"/>
</dbReference>
<gene>
    <name evidence="4" type="ORF">EQU24_01890</name>
</gene>
<dbReference type="InterPro" id="IPR012373">
    <property type="entry name" value="Ferrdict_sens_TM"/>
</dbReference>
<dbReference type="PANTHER" id="PTHR30273">
    <property type="entry name" value="PERIPLASMIC SIGNAL SENSOR AND SIGMA FACTOR ACTIVATOR FECR-RELATED"/>
    <property type="match status" value="1"/>
</dbReference>
<accession>A0A4P9UKX0</accession>
<dbReference type="InterPro" id="IPR032623">
    <property type="entry name" value="FecR_N"/>
</dbReference>
<evidence type="ECO:0000313" key="4">
    <source>
        <dbReference type="EMBL" id="QCW81140.1"/>
    </source>
</evidence>
<dbReference type="InterPro" id="IPR006860">
    <property type="entry name" value="FecR"/>
</dbReference>
<protein>
    <submittedName>
        <fullName evidence="4">FecR family protein</fullName>
    </submittedName>
</protein>
<dbReference type="Pfam" id="PF04773">
    <property type="entry name" value="FecR"/>
    <property type="match status" value="1"/>
</dbReference>
<keyword evidence="5" id="KW-1185">Reference proteome</keyword>
<feature type="domain" description="FecR N-terminal" evidence="3">
    <location>
        <begin position="14"/>
        <end position="56"/>
    </location>
</feature>
<dbReference type="EMBL" id="CP035467">
    <property type="protein sequence ID" value="QCW81140.1"/>
    <property type="molecule type" value="Genomic_DNA"/>
</dbReference>
<dbReference type="GO" id="GO:0016989">
    <property type="term" value="F:sigma factor antagonist activity"/>
    <property type="evidence" value="ECO:0007669"/>
    <property type="project" value="TreeGrafter"/>
</dbReference>
<feature type="transmembrane region" description="Helical" evidence="1">
    <location>
        <begin position="81"/>
        <end position="99"/>
    </location>
</feature>
<dbReference type="STRING" id="675511.GCA_000341735_02628"/>
<keyword evidence="1" id="KW-0472">Membrane</keyword>
<evidence type="ECO:0000256" key="1">
    <source>
        <dbReference type="SAM" id="Phobius"/>
    </source>
</evidence>
<organism evidence="4 5">
    <name type="scientific">Methylotuvimicrobium buryatense</name>
    <name type="common">Methylomicrobium buryatense</name>
    <dbReference type="NCBI Taxonomy" id="95641"/>
    <lineage>
        <taxon>Bacteria</taxon>
        <taxon>Pseudomonadati</taxon>
        <taxon>Pseudomonadota</taxon>
        <taxon>Gammaproteobacteria</taxon>
        <taxon>Methylococcales</taxon>
        <taxon>Methylococcaceae</taxon>
        <taxon>Methylotuvimicrobium</taxon>
    </lineage>
</organism>
<dbReference type="PIRSF" id="PIRSF018266">
    <property type="entry name" value="FecR"/>
    <property type="match status" value="1"/>
</dbReference>
<dbReference type="Proteomes" id="UP000305881">
    <property type="component" value="Chromosome"/>
</dbReference>
<evidence type="ECO:0000259" key="2">
    <source>
        <dbReference type="Pfam" id="PF04773"/>
    </source>
</evidence>
<dbReference type="KEGG" id="mbur:EQU24_01890"/>
<feature type="domain" description="FecR protein" evidence="2">
    <location>
        <begin position="106"/>
        <end position="198"/>
    </location>
</feature>
<dbReference type="PANTHER" id="PTHR30273:SF2">
    <property type="entry name" value="PROTEIN FECR"/>
    <property type="match status" value="1"/>
</dbReference>
<dbReference type="Gene3D" id="2.60.120.1440">
    <property type="match status" value="1"/>
</dbReference>
<dbReference type="RefSeq" id="WP_017841132.1">
    <property type="nucleotide sequence ID" value="NZ_CP035467.1"/>
</dbReference>
<dbReference type="Gene3D" id="3.55.50.30">
    <property type="match status" value="1"/>
</dbReference>
<reference evidence="5" key="1">
    <citation type="journal article" date="2019" name="J. Bacteriol.">
        <title>A Mutagenic Screen Identifies a TonB-Dependent Receptor Required for the Lanthanide Metal Switch in the Type I Methanotroph 'Methylotuvimicrobium buryatense' 5GB1C.</title>
        <authorList>
            <person name="Groom J.D."/>
            <person name="Ford S.M."/>
            <person name="Pesesky M.W."/>
            <person name="Lidstrom M.E."/>
        </authorList>
    </citation>
    <scope>NUCLEOTIDE SEQUENCE [LARGE SCALE GENOMIC DNA]</scope>
    <source>
        <strain evidence="5">5GB1C</strain>
    </source>
</reference>
<proteinExistence type="predicted"/>
<evidence type="ECO:0000259" key="3">
    <source>
        <dbReference type="Pfam" id="PF16220"/>
    </source>
</evidence>
<sequence>MSKKPVSKIHALSDRALEWLILLHSGNATEWDRQNAHEWRARSPAHEKAFAEAERLWFDMGEALAGKPLETVKPRFSTAKLSGLAALFLLAAVLPFLGLHDYFFSDYRTGVGERRTIILADGSQVLLNTDTAIALNWNEQERSITLRRGQALFTVEPDPNRPFSVETDDCTVTALGTVFEVRTEREATRVTVLEHAVEIEPVLSGKPALRLEEGHQTRFGTAQGFEPVNAADIDQVKAWQRGKLIVKDRPLSEVVAELDRYYRGAMIVAGNHLPNLRVTGVFPTGDRDGVIAMIETALPVRVTRLTPWLTILHE</sequence>
<dbReference type="OrthoDB" id="9798846at2"/>
<keyword evidence="1" id="KW-1133">Transmembrane helix</keyword>
<keyword evidence="1" id="KW-0812">Transmembrane</keyword>
<evidence type="ECO:0000313" key="5">
    <source>
        <dbReference type="Proteomes" id="UP000305881"/>
    </source>
</evidence>
<name>A0A4P9UKX0_METBY</name>